<dbReference type="SUPFAM" id="SSF48371">
    <property type="entry name" value="ARM repeat"/>
    <property type="match status" value="1"/>
</dbReference>
<organism evidence="1">
    <name type="scientific">marine sediment metagenome</name>
    <dbReference type="NCBI Taxonomy" id="412755"/>
    <lineage>
        <taxon>unclassified sequences</taxon>
        <taxon>metagenomes</taxon>
        <taxon>ecological metagenomes</taxon>
    </lineage>
</organism>
<reference evidence="1" key="1">
    <citation type="journal article" date="2014" name="Front. Microbiol.">
        <title>High frequency of phylogenetically diverse reductive dehalogenase-homologous genes in deep subseafloor sedimentary metagenomes.</title>
        <authorList>
            <person name="Kawai M."/>
            <person name="Futagami T."/>
            <person name="Toyoda A."/>
            <person name="Takaki Y."/>
            <person name="Nishi S."/>
            <person name="Hori S."/>
            <person name="Arai W."/>
            <person name="Tsubouchi T."/>
            <person name="Morono Y."/>
            <person name="Uchiyama I."/>
            <person name="Ito T."/>
            <person name="Fujiyama A."/>
            <person name="Inagaki F."/>
            <person name="Takami H."/>
        </authorList>
    </citation>
    <scope>NUCLEOTIDE SEQUENCE</scope>
    <source>
        <strain evidence="1">Expedition CK06-06</strain>
    </source>
</reference>
<sequence>IVLATLYGCITETSGPAAEKKIEKLEEFKLEEKECEIAKKEISNSVEKKDIDGIIKHLQNSHPSLYIIRMHAAGALGEIRDPRAVQPLIDALKDEHEHVRFCVIGALEEIGDARSVEPLIDAIKGKRRFERKVVAEALKKITGESLGKDHGKWEAWWEQNKGTIQKSR</sequence>
<evidence type="ECO:0008006" key="2">
    <source>
        <dbReference type="Google" id="ProtNLM"/>
    </source>
</evidence>
<dbReference type="InterPro" id="IPR004155">
    <property type="entry name" value="PBS_lyase_HEAT"/>
</dbReference>
<dbReference type="Pfam" id="PF13646">
    <property type="entry name" value="HEAT_2"/>
    <property type="match status" value="1"/>
</dbReference>
<dbReference type="Gene3D" id="1.25.10.10">
    <property type="entry name" value="Leucine-rich Repeat Variant"/>
    <property type="match status" value="1"/>
</dbReference>
<protein>
    <recommendedName>
        <fullName evidence="2">HEAT repeat domain-containing protein</fullName>
    </recommendedName>
</protein>
<feature type="non-terminal residue" evidence="1">
    <location>
        <position position="1"/>
    </location>
</feature>
<name>X1H182_9ZZZZ</name>
<dbReference type="AlphaFoldDB" id="X1H182"/>
<dbReference type="InterPro" id="IPR011989">
    <property type="entry name" value="ARM-like"/>
</dbReference>
<gene>
    <name evidence="1" type="ORF">S03H2_22687</name>
</gene>
<dbReference type="EMBL" id="BARU01012260">
    <property type="protein sequence ID" value="GAH39003.1"/>
    <property type="molecule type" value="Genomic_DNA"/>
</dbReference>
<dbReference type="PANTHER" id="PTHR12697:SF5">
    <property type="entry name" value="DEOXYHYPUSINE HYDROXYLASE"/>
    <property type="match status" value="1"/>
</dbReference>
<dbReference type="PANTHER" id="PTHR12697">
    <property type="entry name" value="PBS LYASE HEAT-LIKE PROTEIN"/>
    <property type="match status" value="1"/>
</dbReference>
<accession>X1H182</accession>
<evidence type="ECO:0000313" key="1">
    <source>
        <dbReference type="EMBL" id="GAH39003.1"/>
    </source>
</evidence>
<dbReference type="InterPro" id="IPR016024">
    <property type="entry name" value="ARM-type_fold"/>
</dbReference>
<dbReference type="SMART" id="SM00567">
    <property type="entry name" value="EZ_HEAT"/>
    <property type="match status" value="2"/>
</dbReference>
<dbReference type="GO" id="GO:0016491">
    <property type="term" value="F:oxidoreductase activity"/>
    <property type="evidence" value="ECO:0007669"/>
    <property type="project" value="TreeGrafter"/>
</dbReference>
<proteinExistence type="predicted"/>
<comment type="caution">
    <text evidence="1">The sequence shown here is derived from an EMBL/GenBank/DDBJ whole genome shotgun (WGS) entry which is preliminary data.</text>
</comment>